<protein>
    <submittedName>
        <fullName evidence="2">Uncharacterized protein</fullName>
    </submittedName>
</protein>
<gene>
    <name evidence="2" type="ORF">B0H15DRAFT_942003</name>
</gene>
<evidence type="ECO:0000256" key="1">
    <source>
        <dbReference type="SAM" id="MobiDB-lite"/>
    </source>
</evidence>
<organism evidence="2 3">
    <name type="scientific">Mycena belliarum</name>
    <dbReference type="NCBI Taxonomy" id="1033014"/>
    <lineage>
        <taxon>Eukaryota</taxon>
        <taxon>Fungi</taxon>
        <taxon>Dikarya</taxon>
        <taxon>Basidiomycota</taxon>
        <taxon>Agaricomycotina</taxon>
        <taxon>Agaricomycetes</taxon>
        <taxon>Agaricomycetidae</taxon>
        <taxon>Agaricales</taxon>
        <taxon>Marasmiineae</taxon>
        <taxon>Mycenaceae</taxon>
        <taxon>Mycena</taxon>
    </lineage>
</organism>
<keyword evidence="3" id="KW-1185">Reference proteome</keyword>
<name>A0AAD6XY08_9AGAR</name>
<comment type="caution">
    <text evidence="2">The sequence shown here is derived from an EMBL/GenBank/DDBJ whole genome shotgun (WGS) entry which is preliminary data.</text>
</comment>
<feature type="compositionally biased region" description="Acidic residues" evidence="1">
    <location>
        <begin position="398"/>
        <end position="412"/>
    </location>
</feature>
<accession>A0AAD6XY08</accession>
<dbReference type="AlphaFoldDB" id="A0AAD6XY08"/>
<feature type="compositionally biased region" description="Low complexity" evidence="1">
    <location>
        <begin position="1"/>
        <end position="13"/>
    </location>
</feature>
<dbReference type="EMBL" id="JARJCN010000001">
    <property type="protein sequence ID" value="KAJ7103962.1"/>
    <property type="molecule type" value="Genomic_DNA"/>
</dbReference>
<dbReference type="Proteomes" id="UP001222325">
    <property type="component" value="Unassembled WGS sequence"/>
</dbReference>
<feature type="region of interest" description="Disordered" evidence="1">
    <location>
        <begin position="384"/>
        <end position="420"/>
    </location>
</feature>
<evidence type="ECO:0000313" key="3">
    <source>
        <dbReference type="Proteomes" id="UP001222325"/>
    </source>
</evidence>
<evidence type="ECO:0000313" key="2">
    <source>
        <dbReference type="EMBL" id="KAJ7103962.1"/>
    </source>
</evidence>
<feature type="region of interest" description="Disordered" evidence="1">
    <location>
        <begin position="44"/>
        <end position="103"/>
    </location>
</feature>
<feature type="region of interest" description="Disordered" evidence="1">
    <location>
        <begin position="320"/>
        <end position="347"/>
    </location>
</feature>
<reference evidence="2" key="1">
    <citation type="submission" date="2023-03" db="EMBL/GenBank/DDBJ databases">
        <title>Massive genome expansion in bonnet fungi (Mycena s.s.) driven by repeated elements and novel gene families across ecological guilds.</title>
        <authorList>
            <consortium name="Lawrence Berkeley National Laboratory"/>
            <person name="Harder C.B."/>
            <person name="Miyauchi S."/>
            <person name="Viragh M."/>
            <person name="Kuo A."/>
            <person name="Thoen E."/>
            <person name="Andreopoulos B."/>
            <person name="Lu D."/>
            <person name="Skrede I."/>
            <person name="Drula E."/>
            <person name="Henrissat B."/>
            <person name="Morin E."/>
            <person name="Kohler A."/>
            <person name="Barry K."/>
            <person name="LaButti K."/>
            <person name="Morin E."/>
            <person name="Salamov A."/>
            <person name="Lipzen A."/>
            <person name="Mereny Z."/>
            <person name="Hegedus B."/>
            <person name="Baldrian P."/>
            <person name="Stursova M."/>
            <person name="Weitz H."/>
            <person name="Taylor A."/>
            <person name="Grigoriev I.V."/>
            <person name="Nagy L.G."/>
            <person name="Martin F."/>
            <person name="Kauserud H."/>
        </authorList>
    </citation>
    <scope>NUCLEOTIDE SEQUENCE</scope>
    <source>
        <strain evidence="2">CBHHK173m</strain>
    </source>
</reference>
<feature type="compositionally biased region" description="Polar residues" evidence="1">
    <location>
        <begin position="53"/>
        <end position="63"/>
    </location>
</feature>
<sequence>MSSPFSQLGQSSSRPPLSAFRFSDDPPALPGPLVAFGAQTSRPIREFHAPSHASGSVQQQRSASIVRMNEAKAARSLKGPSSQTTDKKHAGNAFASSSSIADPDGPAPDHFRYFICMLPFTLQDDYVQSGIPSPVYKFKTASQLPSLLRALDTANLLASIDLPRNLGLLWPTLDQKVRQHARTYQIIFPGPPDCLAPEDHEHRIWEVCAPRSTRAADNRKFTVDPALERDFKHDWLHKLTSRVRHPDKEEYRLLFTVPRYGNLRAPLPGSPYGEVHSCFPPQVFSAPGDHNLVGLENHDFSCVEGCPDFDNIQTVPDYTGFQMFSGSVPPKRDAPDDQDESNANPFKRHKRSLSVFSICDSEPDEDELPPATYQAITAFESKLPAPKGSSGTYIEIDSSSDDDDGHEDDDDSAPQSRTTDTTLLTNLLAAEARESGAAAALALTPAEILAWRTDICVAMGSENDILPLDVSGPNVQAITDCLLDLIRAIYCPKPAAILDDWTPVDKAVFLEIPVPITGFFHTGRRYNVYGSAEELEFGGANGLGVERAVLLCGLNSRFTDNNRWARTGGLYHRPIFYPDSDLSELERQEAFTVDGAWAAIFLVSLGIGPDPISPFLLIAATQTTREWVGELSLSYIHEIDPSAAAMLAPWWAITHDQVFLFPRDSSHPGLALAIQYLPVPATEFVNPRSKKRHQALHLRLLCNFFFGFQDPWAHPEFLAFVKGFDLRLKGNHTLLSHCKTLQFVQSLLGTVYNRRIKSVEEVVQRLLFRTLDPPDALQDLQYNLLQLRFLRWIRAVGLPRRLVGKFISKEEYRAQRRNPLARAQSFLRSMSGMTMIPPDPHYLLTIFLHRDRSDMQRAFAATPLHFHDCSDEVQVPVNAWTDNILLEPVAFDDLETETEFDVWLSSECSLRSADFNDL</sequence>
<proteinExistence type="predicted"/>
<feature type="region of interest" description="Disordered" evidence="1">
    <location>
        <begin position="1"/>
        <end position="25"/>
    </location>
</feature>